<sequence length="231" mass="25885">MVGSWYEITGYLASALVFATFSMKTILPLRLVAISSNVAFIVYSFGVGLTPILILHAVLLPLNVIRAHQHVASFRRIRAAAENTAHISALLPFMTRKELPEGSYIFRAGDHARNLYYLSNGQVLLPEIGKYLEEGDLFGEVGLFSDQQVRTTSAKCSKPCVMFTIGKDKIVELYHADSAFGYYLTKLIANRMHDNLTRSIADRARERAREEAIMARETNLRELGSARVETR</sequence>
<keyword evidence="1" id="KW-0472">Membrane</keyword>
<protein>
    <recommendedName>
        <fullName evidence="2">Cyclic nucleotide-binding domain-containing protein</fullName>
    </recommendedName>
</protein>
<dbReference type="PROSITE" id="PS50042">
    <property type="entry name" value="CNMP_BINDING_3"/>
    <property type="match status" value="1"/>
</dbReference>
<proteinExistence type="predicted"/>
<dbReference type="PANTHER" id="PTHR24567:SF26">
    <property type="entry name" value="REGULATORY PROTEIN YEIL"/>
    <property type="match status" value="1"/>
</dbReference>
<accession>A0A8J3M5K1</accession>
<feature type="transmembrane region" description="Helical" evidence="1">
    <location>
        <begin position="12"/>
        <end position="34"/>
    </location>
</feature>
<dbReference type="SUPFAM" id="SSF51206">
    <property type="entry name" value="cAMP-binding domain-like"/>
    <property type="match status" value="1"/>
</dbReference>
<keyword evidence="4" id="KW-1185">Reference proteome</keyword>
<dbReference type="Proteomes" id="UP000626220">
    <property type="component" value="Unassembled WGS sequence"/>
</dbReference>
<name>A0A8J3M5K1_9RHOB</name>
<dbReference type="InterPro" id="IPR050397">
    <property type="entry name" value="Env_Response_Regulators"/>
</dbReference>
<evidence type="ECO:0000259" key="2">
    <source>
        <dbReference type="PROSITE" id="PS50042"/>
    </source>
</evidence>
<dbReference type="CDD" id="cd00038">
    <property type="entry name" value="CAP_ED"/>
    <property type="match status" value="1"/>
</dbReference>
<keyword evidence="1" id="KW-1133">Transmembrane helix</keyword>
<comment type="caution">
    <text evidence="3">The sequence shown here is derived from an EMBL/GenBank/DDBJ whole genome shotgun (WGS) entry which is preliminary data.</text>
</comment>
<keyword evidence="1" id="KW-0812">Transmembrane</keyword>
<dbReference type="InterPro" id="IPR018490">
    <property type="entry name" value="cNMP-bd_dom_sf"/>
</dbReference>
<gene>
    <name evidence="3" type="ORF">GCM10017056_09060</name>
</gene>
<organism evidence="3 4">
    <name type="scientific">Seohaeicola zhoushanensis</name>
    <dbReference type="NCBI Taxonomy" id="1569283"/>
    <lineage>
        <taxon>Bacteria</taxon>
        <taxon>Pseudomonadati</taxon>
        <taxon>Pseudomonadota</taxon>
        <taxon>Alphaproteobacteria</taxon>
        <taxon>Rhodobacterales</taxon>
        <taxon>Roseobacteraceae</taxon>
        <taxon>Seohaeicola</taxon>
    </lineage>
</organism>
<dbReference type="InterPro" id="IPR014710">
    <property type="entry name" value="RmlC-like_jellyroll"/>
</dbReference>
<evidence type="ECO:0000313" key="4">
    <source>
        <dbReference type="Proteomes" id="UP000626220"/>
    </source>
</evidence>
<dbReference type="Gene3D" id="2.60.120.10">
    <property type="entry name" value="Jelly Rolls"/>
    <property type="match status" value="1"/>
</dbReference>
<feature type="domain" description="Cyclic nucleotide-binding" evidence="2">
    <location>
        <begin position="90"/>
        <end position="173"/>
    </location>
</feature>
<reference evidence="3" key="2">
    <citation type="submission" date="2020-09" db="EMBL/GenBank/DDBJ databases">
        <authorList>
            <person name="Sun Q."/>
            <person name="Kim S."/>
        </authorList>
    </citation>
    <scope>NUCLEOTIDE SEQUENCE</scope>
    <source>
        <strain evidence="3">KCTC 42650</strain>
    </source>
</reference>
<dbReference type="RefSeq" id="WP_189678861.1">
    <property type="nucleotide sequence ID" value="NZ_BNCJ01000002.1"/>
</dbReference>
<reference evidence="3" key="1">
    <citation type="journal article" date="2014" name="Int. J. Syst. Evol. Microbiol.">
        <title>Complete genome sequence of Corynebacterium casei LMG S-19264T (=DSM 44701T), isolated from a smear-ripened cheese.</title>
        <authorList>
            <consortium name="US DOE Joint Genome Institute (JGI-PGF)"/>
            <person name="Walter F."/>
            <person name="Albersmeier A."/>
            <person name="Kalinowski J."/>
            <person name="Ruckert C."/>
        </authorList>
    </citation>
    <scope>NUCLEOTIDE SEQUENCE</scope>
    <source>
        <strain evidence="3">KCTC 42650</strain>
    </source>
</reference>
<dbReference type="InterPro" id="IPR000595">
    <property type="entry name" value="cNMP-bd_dom"/>
</dbReference>
<dbReference type="SMART" id="SM00100">
    <property type="entry name" value="cNMP"/>
    <property type="match status" value="1"/>
</dbReference>
<dbReference type="PANTHER" id="PTHR24567">
    <property type="entry name" value="CRP FAMILY TRANSCRIPTIONAL REGULATORY PROTEIN"/>
    <property type="match status" value="1"/>
</dbReference>
<dbReference type="AlphaFoldDB" id="A0A8J3M5K1"/>
<evidence type="ECO:0000256" key="1">
    <source>
        <dbReference type="SAM" id="Phobius"/>
    </source>
</evidence>
<dbReference type="EMBL" id="BNCJ01000002">
    <property type="protein sequence ID" value="GHF39739.1"/>
    <property type="molecule type" value="Genomic_DNA"/>
</dbReference>
<feature type="transmembrane region" description="Helical" evidence="1">
    <location>
        <begin position="40"/>
        <end position="65"/>
    </location>
</feature>
<evidence type="ECO:0000313" key="3">
    <source>
        <dbReference type="EMBL" id="GHF39739.1"/>
    </source>
</evidence>
<dbReference type="GO" id="GO:0005829">
    <property type="term" value="C:cytosol"/>
    <property type="evidence" value="ECO:0007669"/>
    <property type="project" value="TreeGrafter"/>
</dbReference>
<dbReference type="GO" id="GO:0003700">
    <property type="term" value="F:DNA-binding transcription factor activity"/>
    <property type="evidence" value="ECO:0007669"/>
    <property type="project" value="TreeGrafter"/>
</dbReference>
<dbReference type="Pfam" id="PF00027">
    <property type="entry name" value="cNMP_binding"/>
    <property type="match status" value="1"/>
</dbReference>